<keyword evidence="9" id="KW-1185">Reference proteome</keyword>
<gene>
    <name evidence="6" type="primary">azoR</name>
    <name evidence="8" type="ORF">L2764_11960</name>
</gene>
<keyword evidence="2 6" id="KW-0288">FMN</keyword>
<dbReference type="SUPFAM" id="SSF52218">
    <property type="entry name" value="Flavoproteins"/>
    <property type="match status" value="1"/>
</dbReference>
<organism evidence="8 9">
    <name type="scientific">Shewanella surugensis</name>
    <dbReference type="NCBI Taxonomy" id="212020"/>
    <lineage>
        <taxon>Bacteria</taxon>
        <taxon>Pseudomonadati</taxon>
        <taxon>Pseudomonadota</taxon>
        <taxon>Gammaproteobacteria</taxon>
        <taxon>Alteromonadales</taxon>
        <taxon>Shewanellaceae</taxon>
        <taxon>Shewanella</taxon>
    </lineage>
</organism>
<evidence type="ECO:0000256" key="5">
    <source>
        <dbReference type="ARBA" id="ARBA00048542"/>
    </source>
</evidence>
<keyword evidence="1 6" id="KW-0285">Flavoprotein</keyword>
<evidence type="ECO:0000256" key="3">
    <source>
        <dbReference type="ARBA" id="ARBA00023002"/>
    </source>
</evidence>
<comment type="function">
    <text evidence="6">Also exhibits azoreductase activity. Catalyzes the reductive cleavage of the azo bond in aromatic azo compounds to the corresponding amines.</text>
</comment>
<comment type="catalytic activity">
    <reaction evidence="5">
        <text>N,N-dimethyl-1,4-phenylenediamine + anthranilate + 2 NAD(+) = 2-(4-dimethylaminophenyl)diazenylbenzoate + 2 NADH + 2 H(+)</text>
        <dbReference type="Rhea" id="RHEA:55872"/>
        <dbReference type="ChEBI" id="CHEBI:15378"/>
        <dbReference type="ChEBI" id="CHEBI:15783"/>
        <dbReference type="ChEBI" id="CHEBI:16567"/>
        <dbReference type="ChEBI" id="CHEBI:57540"/>
        <dbReference type="ChEBI" id="CHEBI:57945"/>
        <dbReference type="ChEBI" id="CHEBI:71579"/>
        <dbReference type="EC" id="1.7.1.17"/>
    </reaction>
    <physiologicalReaction direction="right-to-left" evidence="5">
        <dbReference type="Rhea" id="RHEA:55874"/>
    </physiologicalReaction>
</comment>
<dbReference type="PANTHER" id="PTHR43741">
    <property type="entry name" value="FMN-DEPENDENT NADH-AZOREDUCTASE 1"/>
    <property type="match status" value="1"/>
</dbReference>
<feature type="binding site" evidence="6">
    <location>
        <position position="10"/>
    </location>
    <ligand>
        <name>FMN</name>
        <dbReference type="ChEBI" id="CHEBI:58210"/>
    </ligand>
</feature>
<dbReference type="InterPro" id="IPR023048">
    <property type="entry name" value="NADH:quinone_OxRdtase_FMN_depd"/>
</dbReference>
<sequence length="197" mass="21444">MSKVLVLTSSILGEYSQSTKLIDYAVAQLSEQGAEITIRDLTSSELPTLDGELAAGLRGLDALSARQQDVITLSNRLVQELKAHDQIIITAPMYNFTIPTQLKQWIDLVARAGVTFKYTNEGPVGLLTDKKAIVITTRGGVHRNATSDHLVPYLKTVLGFIGIDELDIVYAEGLAMGEPTAKESIEKAQFELDSLLV</sequence>
<dbReference type="RefSeq" id="WP_248940491.1">
    <property type="nucleotide sequence ID" value="NZ_JAKIKS010000041.1"/>
</dbReference>
<dbReference type="InterPro" id="IPR029039">
    <property type="entry name" value="Flavoprotein-like_sf"/>
</dbReference>
<dbReference type="HAMAP" id="MF_01216">
    <property type="entry name" value="Azoreductase_type1"/>
    <property type="match status" value="1"/>
</dbReference>
<dbReference type="EC" id="1.7.1.17" evidence="6"/>
<evidence type="ECO:0000313" key="9">
    <source>
        <dbReference type="Proteomes" id="UP001203423"/>
    </source>
</evidence>
<keyword evidence="4 6" id="KW-0520">NAD</keyword>
<evidence type="ECO:0000313" key="8">
    <source>
        <dbReference type="EMBL" id="MCL1125169.1"/>
    </source>
</evidence>
<comment type="subunit">
    <text evidence="6">Homodimer.</text>
</comment>
<feature type="binding site" evidence="6">
    <location>
        <begin position="93"/>
        <end position="96"/>
    </location>
    <ligand>
        <name>FMN</name>
        <dbReference type="ChEBI" id="CHEBI:58210"/>
    </ligand>
</feature>
<comment type="catalytic activity">
    <reaction evidence="6">
        <text>2 a quinone + NADH + H(+) = 2 a 1,4-benzosemiquinone + NAD(+)</text>
        <dbReference type="Rhea" id="RHEA:65952"/>
        <dbReference type="ChEBI" id="CHEBI:15378"/>
        <dbReference type="ChEBI" id="CHEBI:57540"/>
        <dbReference type="ChEBI" id="CHEBI:57945"/>
        <dbReference type="ChEBI" id="CHEBI:132124"/>
        <dbReference type="ChEBI" id="CHEBI:134225"/>
    </reaction>
</comment>
<reference evidence="8 9" key="1">
    <citation type="submission" date="2022-01" db="EMBL/GenBank/DDBJ databases">
        <title>Whole genome-based taxonomy of the Shewanellaceae.</title>
        <authorList>
            <person name="Martin-Rodriguez A.J."/>
        </authorList>
    </citation>
    <scope>NUCLEOTIDE SEQUENCE [LARGE SCALE GENOMIC DNA]</scope>
    <source>
        <strain evidence="8 9">DSM 17177</strain>
    </source>
</reference>
<dbReference type="EC" id="1.6.5.-" evidence="6"/>
<evidence type="ECO:0000256" key="2">
    <source>
        <dbReference type="ARBA" id="ARBA00022643"/>
    </source>
</evidence>
<evidence type="ECO:0000256" key="4">
    <source>
        <dbReference type="ARBA" id="ARBA00023027"/>
    </source>
</evidence>
<dbReference type="Gene3D" id="3.40.50.360">
    <property type="match status" value="1"/>
</dbReference>
<evidence type="ECO:0000256" key="6">
    <source>
        <dbReference type="HAMAP-Rule" id="MF_01216"/>
    </source>
</evidence>
<dbReference type="EMBL" id="JAKIKS010000041">
    <property type="protein sequence ID" value="MCL1125169.1"/>
    <property type="molecule type" value="Genomic_DNA"/>
</dbReference>
<dbReference type="PANTHER" id="PTHR43741:SF2">
    <property type="entry name" value="FMN-DEPENDENT NADH:QUINONE OXIDOREDUCTASE"/>
    <property type="match status" value="1"/>
</dbReference>
<feature type="domain" description="Flavodoxin-like fold" evidence="7">
    <location>
        <begin position="2"/>
        <end position="193"/>
    </location>
</feature>
<evidence type="ECO:0000256" key="1">
    <source>
        <dbReference type="ARBA" id="ARBA00022630"/>
    </source>
</evidence>
<comment type="function">
    <text evidence="6">Quinone reductase that provides resistance to thiol-specific stress caused by electrophilic quinones.</text>
</comment>
<dbReference type="InterPro" id="IPR003680">
    <property type="entry name" value="Flavodoxin_fold"/>
</dbReference>
<feature type="binding site" evidence="6">
    <location>
        <begin position="16"/>
        <end position="18"/>
    </location>
    <ligand>
        <name>FMN</name>
        <dbReference type="ChEBI" id="CHEBI:58210"/>
    </ligand>
</feature>
<comment type="caution">
    <text evidence="8">The sequence shown here is derived from an EMBL/GenBank/DDBJ whole genome shotgun (WGS) entry which is preliminary data.</text>
</comment>
<proteinExistence type="inferred from homology"/>
<dbReference type="Proteomes" id="UP001203423">
    <property type="component" value="Unassembled WGS sequence"/>
</dbReference>
<evidence type="ECO:0000259" key="7">
    <source>
        <dbReference type="Pfam" id="PF02525"/>
    </source>
</evidence>
<dbReference type="Pfam" id="PF02525">
    <property type="entry name" value="Flavodoxin_2"/>
    <property type="match status" value="1"/>
</dbReference>
<dbReference type="InterPro" id="IPR050104">
    <property type="entry name" value="FMN-dep_NADH:Q_OxRdtase_AzoR1"/>
</dbReference>
<comment type="cofactor">
    <cofactor evidence="6">
        <name>FMN</name>
        <dbReference type="ChEBI" id="CHEBI:58210"/>
    </cofactor>
    <text evidence="6">Binds 1 FMN per subunit.</text>
</comment>
<protein>
    <recommendedName>
        <fullName evidence="6">FMN dependent NADH:quinone oxidoreductase</fullName>
        <ecNumber evidence="6">1.6.5.-</ecNumber>
    </recommendedName>
    <alternativeName>
        <fullName evidence="6">Azo-dye reductase</fullName>
    </alternativeName>
    <alternativeName>
        <fullName evidence="6">FMN-dependent NADH-azo compound oxidoreductase</fullName>
    </alternativeName>
    <alternativeName>
        <fullName evidence="6">FMN-dependent NADH-azoreductase</fullName>
        <ecNumber evidence="6">1.7.1.17</ecNumber>
    </alternativeName>
</protein>
<feature type="binding site" evidence="6">
    <location>
        <begin position="137"/>
        <end position="140"/>
    </location>
    <ligand>
        <name>FMN</name>
        <dbReference type="ChEBI" id="CHEBI:58210"/>
    </ligand>
</feature>
<name>A0ABT0LC89_9GAMM</name>
<keyword evidence="3 6" id="KW-0560">Oxidoreductase</keyword>
<accession>A0ABT0LC89</accession>
<comment type="similarity">
    <text evidence="6">Belongs to the azoreductase type 1 family.</text>
</comment>